<dbReference type="SUPFAM" id="SSF51905">
    <property type="entry name" value="FAD/NAD(P)-binding domain"/>
    <property type="match status" value="2"/>
</dbReference>
<keyword evidence="4" id="KW-0560">Oxidoreductase</keyword>
<evidence type="ECO:0000256" key="4">
    <source>
        <dbReference type="ARBA" id="ARBA00023002"/>
    </source>
</evidence>
<keyword evidence="3" id="KW-0521">NADP</keyword>
<dbReference type="GO" id="GO:0050661">
    <property type="term" value="F:NADP binding"/>
    <property type="evidence" value="ECO:0007669"/>
    <property type="project" value="InterPro"/>
</dbReference>
<gene>
    <name evidence="5" type="ORF">B0A52_07287</name>
</gene>
<dbReference type="InterPro" id="IPR020946">
    <property type="entry name" value="Flavin_mOase-like"/>
</dbReference>
<dbReference type="OrthoDB" id="66881at2759"/>
<proteinExistence type="predicted"/>
<dbReference type="InterPro" id="IPR050775">
    <property type="entry name" value="FAD-binding_Monooxygenases"/>
</dbReference>
<accession>A0A438MX61</accession>
<protein>
    <recommendedName>
        <fullName evidence="7">FAD/NAD(P)-binding domain-containing protein</fullName>
    </recommendedName>
</protein>
<sequence>MAVSNEVIKLDALVVGAGFAGMYQLHTLRELGYSVKVIDKAGGVGGTWYWNRYPGAMSDSESFVYRFTWDREDLRTYPWSTRYLHGPEIRQYLEHFADRHDLRKDIQLDTELLSASWDAEQNIWRVTTSTGEVFVVRYLITALGLLSTAKMPNIPGIDEFEGEICHTSRWNEDYDLTNKRVGVLGNGSTGVQVITAIASKVQSLVSFQRSPQYSIPSGNGPVTQEYRQWLNENYDEIMDSLPKTSTCFGFTESTTPYASVPSDKREGVFQSLWDQGNAFRFMFGGFSDISSDKEANDAACRFIKSKIAEIVSDPEKARKLMPQEPYARRPLCDGGYYKQFNRPNVDVVNLRETPIERISAKGVHTADGQFYELDTLVLATGFDAVEGSYTRARFQGRGGETLADHWKNGPTSYLGSFVPGFPNLIMISGPQGPFANAPPNIEMQVNLATKLIQRADKLRSTGATAVIEAISEAEADWGQHCYEVAETTLFPSVPSWIFASVPGSQKLIPRFFLGGVAKFIEIVDAVAQAGYDGFASPLGNGRKEVCNGPSKNGSLENGRVEVALA</sequence>
<organism evidence="5 6">
    <name type="scientific">Exophiala mesophila</name>
    <name type="common">Black yeast-like fungus</name>
    <dbReference type="NCBI Taxonomy" id="212818"/>
    <lineage>
        <taxon>Eukaryota</taxon>
        <taxon>Fungi</taxon>
        <taxon>Dikarya</taxon>
        <taxon>Ascomycota</taxon>
        <taxon>Pezizomycotina</taxon>
        <taxon>Eurotiomycetes</taxon>
        <taxon>Chaetothyriomycetidae</taxon>
        <taxon>Chaetothyriales</taxon>
        <taxon>Herpotrichiellaceae</taxon>
        <taxon>Exophiala</taxon>
    </lineage>
</organism>
<evidence type="ECO:0000256" key="3">
    <source>
        <dbReference type="ARBA" id="ARBA00022857"/>
    </source>
</evidence>
<dbReference type="EMBL" id="NAJM01000039">
    <property type="protein sequence ID" value="RVX68284.1"/>
    <property type="molecule type" value="Genomic_DNA"/>
</dbReference>
<dbReference type="InterPro" id="IPR036188">
    <property type="entry name" value="FAD/NAD-bd_sf"/>
</dbReference>
<reference evidence="5 6" key="1">
    <citation type="submission" date="2017-03" db="EMBL/GenBank/DDBJ databases">
        <title>Genomes of endolithic fungi from Antarctica.</title>
        <authorList>
            <person name="Coleine C."/>
            <person name="Masonjones S."/>
            <person name="Stajich J.E."/>
        </authorList>
    </citation>
    <scope>NUCLEOTIDE SEQUENCE [LARGE SCALE GENOMIC DNA]</scope>
    <source>
        <strain evidence="5 6">CCFEE 6314</strain>
    </source>
</reference>
<dbReference type="Gene3D" id="3.50.50.60">
    <property type="entry name" value="FAD/NAD(P)-binding domain"/>
    <property type="match status" value="2"/>
</dbReference>
<dbReference type="PANTHER" id="PTHR43098">
    <property type="entry name" value="L-ORNITHINE N(5)-MONOOXYGENASE-RELATED"/>
    <property type="match status" value="1"/>
</dbReference>
<evidence type="ECO:0000313" key="6">
    <source>
        <dbReference type="Proteomes" id="UP000288859"/>
    </source>
</evidence>
<evidence type="ECO:0008006" key="7">
    <source>
        <dbReference type="Google" id="ProtNLM"/>
    </source>
</evidence>
<name>A0A438MX61_EXOME</name>
<dbReference type="AlphaFoldDB" id="A0A438MX61"/>
<dbReference type="PANTHER" id="PTHR43098:SF5">
    <property type="entry name" value="DUAL-FUNCTIONAL MONOOXYGENASE_METHYLTRANSFERASE PSOF"/>
    <property type="match status" value="1"/>
</dbReference>
<evidence type="ECO:0000256" key="2">
    <source>
        <dbReference type="ARBA" id="ARBA00022827"/>
    </source>
</evidence>
<keyword evidence="1" id="KW-0285">Flavoprotein</keyword>
<dbReference type="GO" id="GO:0050660">
    <property type="term" value="F:flavin adenine dinucleotide binding"/>
    <property type="evidence" value="ECO:0007669"/>
    <property type="project" value="InterPro"/>
</dbReference>
<evidence type="ECO:0000313" key="5">
    <source>
        <dbReference type="EMBL" id="RVX68284.1"/>
    </source>
</evidence>
<dbReference type="Proteomes" id="UP000288859">
    <property type="component" value="Unassembled WGS sequence"/>
</dbReference>
<dbReference type="Pfam" id="PF00743">
    <property type="entry name" value="FMO-like"/>
    <property type="match status" value="1"/>
</dbReference>
<dbReference type="VEuPathDB" id="FungiDB:PV10_06356"/>
<dbReference type="GO" id="GO:0004499">
    <property type="term" value="F:N,N-dimethylaniline monooxygenase activity"/>
    <property type="evidence" value="ECO:0007669"/>
    <property type="project" value="InterPro"/>
</dbReference>
<comment type="caution">
    <text evidence="5">The sequence shown here is derived from an EMBL/GenBank/DDBJ whole genome shotgun (WGS) entry which is preliminary data.</text>
</comment>
<evidence type="ECO:0000256" key="1">
    <source>
        <dbReference type="ARBA" id="ARBA00022630"/>
    </source>
</evidence>
<keyword evidence="2" id="KW-0274">FAD</keyword>